<dbReference type="InParanoid" id="A9URN2"/>
<dbReference type="Proteomes" id="UP000001357">
    <property type="component" value="Unassembled WGS sequence"/>
</dbReference>
<feature type="compositionally biased region" description="Low complexity" evidence="1">
    <location>
        <begin position="194"/>
        <end position="212"/>
    </location>
</feature>
<feature type="compositionally biased region" description="Low complexity" evidence="1">
    <location>
        <begin position="281"/>
        <end position="298"/>
    </location>
</feature>
<feature type="compositionally biased region" description="Low complexity" evidence="1">
    <location>
        <begin position="219"/>
        <end position="241"/>
    </location>
</feature>
<dbReference type="GeneID" id="5888474"/>
<accession>A9URN2</accession>
<reference evidence="2 3" key="1">
    <citation type="journal article" date="2008" name="Nature">
        <title>The genome of the choanoflagellate Monosiga brevicollis and the origin of metazoans.</title>
        <authorList>
            <consortium name="JGI Sequencing"/>
            <person name="King N."/>
            <person name="Westbrook M.J."/>
            <person name="Young S.L."/>
            <person name="Kuo A."/>
            <person name="Abedin M."/>
            <person name="Chapman J."/>
            <person name="Fairclough S."/>
            <person name="Hellsten U."/>
            <person name="Isogai Y."/>
            <person name="Letunic I."/>
            <person name="Marr M."/>
            <person name="Pincus D."/>
            <person name="Putnam N."/>
            <person name="Rokas A."/>
            <person name="Wright K.J."/>
            <person name="Zuzow R."/>
            <person name="Dirks W."/>
            <person name="Good M."/>
            <person name="Goodstein D."/>
            <person name="Lemons D."/>
            <person name="Li W."/>
            <person name="Lyons J.B."/>
            <person name="Morris A."/>
            <person name="Nichols S."/>
            <person name="Richter D.J."/>
            <person name="Salamov A."/>
            <person name="Bork P."/>
            <person name="Lim W.A."/>
            <person name="Manning G."/>
            <person name="Miller W.T."/>
            <person name="McGinnis W."/>
            <person name="Shapiro H."/>
            <person name="Tjian R."/>
            <person name="Grigoriev I.V."/>
            <person name="Rokhsar D."/>
        </authorList>
    </citation>
    <scope>NUCLEOTIDE SEQUENCE [LARGE SCALE GENOMIC DNA]</scope>
    <source>
        <strain evidence="3">MX1 / ATCC 50154</strain>
    </source>
</reference>
<sequence>MGALEELQASLRTELETSGLLARTQAELRAAIFGRLKLNKKLPTTPAQEKLNDLQREDPGHHVLSLIHEALVALQLDATAKVLVAETNVQMLPRAELSTALGGVTAQNQMPLLVGLLASKAEQGTSVDRVQAIAASSALLGTSSRRASQPAERPEPAPRPQGLHSPGGPSNTSASNTSMSRPEPAPRPSLTHNSLSPPRSARSSLDPAGPLSEPEPEEQLQLSMTTINAASAANATFLTQASDDEDFSEKIKQSPAPGSPPTHNASAPQHSGMADKAQARGSFGSQGSPASGASVVASEPLSEPLSEILDTNNSLSGSFQAPDFGSQTPSVASPSLRDDNRTPTNEPRRPSTDRTPVSGGSPVGSHANSASGGPGYDQDQFEADRQRLADIDRRLAEFQARRSSQEASPKSSSHTSPRSQALSQPDRAPGSAALAYEDDFEPPSMNNESALSAVSSIPEESMGQFSALSNLSNGLGSDGLNSENNGSGFSLGSAYTSDFTLASDMSRNDYSFGVDLK</sequence>
<protein>
    <recommendedName>
        <fullName evidence="4">LisH domain-containing protein</fullName>
    </recommendedName>
</protein>
<name>A9URN2_MONBE</name>
<evidence type="ECO:0008006" key="4">
    <source>
        <dbReference type="Google" id="ProtNLM"/>
    </source>
</evidence>
<dbReference type="AlphaFoldDB" id="A9URN2"/>
<dbReference type="Gene3D" id="1.20.960.40">
    <property type="match status" value="1"/>
</dbReference>
<feature type="compositionally biased region" description="Polar residues" evidence="1">
    <location>
        <begin position="309"/>
        <end position="333"/>
    </location>
</feature>
<gene>
    <name evidence="2" type="ORF">MONBRDRAFT_22652</name>
</gene>
<organism evidence="2 3">
    <name type="scientific">Monosiga brevicollis</name>
    <name type="common">Choanoflagellate</name>
    <dbReference type="NCBI Taxonomy" id="81824"/>
    <lineage>
        <taxon>Eukaryota</taxon>
        <taxon>Choanoflagellata</taxon>
        <taxon>Craspedida</taxon>
        <taxon>Salpingoecidae</taxon>
        <taxon>Monosiga</taxon>
    </lineage>
</organism>
<dbReference type="EMBL" id="CH991544">
    <property type="protein sequence ID" value="EDQ91955.1"/>
    <property type="molecule type" value="Genomic_DNA"/>
</dbReference>
<dbReference type="RefSeq" id="XP_001743241.1">
    <property type="nucleotide sequence ID" value="XM_001743189.1"/>
</dbReference>
<proteinExistence type="predicted"/>
<feature type="compositionally biased region" description="Polar residues" evidence="1">
    <location>
        <begin position="444"/>
        <end position="455"/>
    </location>
</feature>
<feature type="compositionally biased region" description="Basic and acidic residues" evidence="1">
    <location>
        <begin position="382"/>
        <end position="404"/>
    </location>
</feature>
<dbReference type="KEGG" id="mbr:MONBRDRAFT_22652"/>
<feature type="compositionally biased region" description="Low complexity" evidence="1">
    <location>
        <begin position="408"/>
        <end position="419"/>
    </location>
</feature>
<keyword evidence="3" id="KW-1185">Reference proteome</keyword>
<evidence type="ECO:0000313" key="3">
    <source>
        <dbReference type="Proteomes" id="UP000001357"/>
    </source>
</evidence>
<feature type="region of interest" description="Disordered" evidence="1">
    <location>
        <begin position="141"/>
        <end position="459"/>
    </location>
</feature>
<feature type="compositionally biased region" description="Polar residues" evidence="1">
    <location>
        <begin position="168"/>
        <end position="180"/>
    </location>
</feature>
<evidence type="ECO:0000313" key="2">
    <source>
        <dbReference type="EMBL" id="EDQ91955.1"/>
    </source>
</evidence>
<dbReference type="OMA" id="ARTHMPG"/>
<evidence type="ECO:0000256" key="1">
    <source>
        <dbReference type="SAM" id="MobiDB-lite"/>
    </source>
</evidence>
<feature type="compositionally biased region" description="Basic and acidic residues" evidence="1">
    <location>
        <begin position="336"/>
        <end position="352"/>
    </location>
</feature>